<dbReference type="Proteomes" id="UP000828390">
    <property type="component" value="Unassembled WGS sequence"/>
</dbReference>
<evidence type="ECO:0000313" key="2">
    <source>
        <dbReference type="EMBL" id="KAH3810854.1"/>
    </source>
</evidence>
<gene>
    <name evidence="2" type="ORF">DPMN_139252</name>
</gene>
<reference evidence="2" key="1">
    <citation type="journal article" date="2019" name="bioRxiv">
        <title>The Genome of the Zebra Mussel, Dreissena polymorpha: A Resource for Invasive Species Research.</title>
        <authorList>
            <person name="McCartney M.A."/>
            <person name="Auch B."/>
            <person name="Kono T."/>
            <person name="Mallez S."/>
            <person name="Zhang Y."/>
            <person name="Obille A."/>
            <person name="Becker A."/>
            <person name="Abrahante J.E."/>
            <person name="Garbe J."/>
            <person name="Badalamenti J.P."/>
            <person name="Herman A."/>
            <person name="Mangelson H."/>
            <person name="Liachko I."/>
            <person name="Sullivan S."/>
            <person name="Sone E.D."/>
            <person name="Koren S."/>
            <person name="Silverstein K.A.T."/>
            <person name="Beckman K.B."/>
            <person name="Gohl D.M."/>
        </authorList>
    </citation>
    <scope>NUCLEOTIDE SEQUENCE</scope>
    <source>
        <strain evidence="2">Duluth1</strain>
        <tissue evidence="2">Whole animal</tissue>
    </source>
</reference>
<dbReference type="AlphaFoldDB" id="A0A9D4G877"/>
<reference evidence="2" key="2">
    <citation type="submission" date="2020-11" db="EMBL/GenBank/DDBJ databases">
        <authorList>
            <person name="McCartney M.A."/>
            <person name="Auch B."/>
            <person name="Kono T."/>
            <person name="Mallez S."/>
            <person name="Becker A."/>
            <person name="Gohl D.M."/>
            <person name="Silverstein K.A.T."/>
            <person name="Koren S."/>
            <person name="Bechman K.B."/>
            <person name="Herman A."/>
            <person name="Abrahante J.E."/>
            <person name="Garbe J."/>
        </authorList>
    </citation>
    <scope>NUCLEOTIDE SEQUENCE</scope>
    <source>
        <strain evidence="2">Duluth1</strain>
        <tissue evidence="2">Whole animal</tissue>
    </source>
</reference>
<comment type="caution">
    <text evidence="2">The sequence shown here is derived from an EMBL/GenBank/DDBJ whole genome shotgun (WGS) entry which is preliminary data.</text>
</comment>
<keyword evidence="3" id="KW-1185">Reference proteome</keyword>
<protein>
    <submittedName>
        <fullName evidence="2">Uncharacterized protein</fullName>
    </submittedName>
</protein>
<evidence type="ECO:0000256" key="1">
    <source>
        <dbReference type="SAM" id="MobiDB-lite"/>
    </source>
</evidence>
<sequence length="194" mass="22110">MVYYGANTVSALAGDFHTVFDGARQSLRPAGNLQQTPRHSATLPDSLSDRRGTCRRLPESLRRCQDRKNTYRRFPDCLRMCQTVFQTDRAYARDSHTFYDVPKLSGQLQETPKQSLTVPDSLSLRRKQFGNLLQVPRQSLHRRRLSESLLQVPLRFGRLSYTVWESPAGVRTVLAPSQTVLESPAGAQLVWETF</sequence>
<proteinExistence type="predicted"/>
<feature type="compositionally biased region" description="Polar residues" evidence="1">
    <location>
        <begin position="32"/>
        <end position="45"/>
    </location>
</feature>
<evidence type="ECO:0000313" key="3">
    <source>
        <dbReference type="Proteomes" id="UP000828390"/>
    </source>
</evidence>
<feature type="region of interest" description="Disordered" evidence="1">
    <location>
        <begin position="29"/>
        <end position="51"/>
    </location>
</feature>
<organism evidence="2 3">
    <name type="scientific">Dreissena polymorpha</name>
    <name type="common">Zebra mussel</name>
    <name type="synonym">Mytilus polymorpha</name>
    <dbReference type="NCBI Taxonomy" id="45954"/>
    <lineage>
        <taxon>Eukaryota</taxon>
        <taxon>Metazoa</taxon>
        <taxon>Spiralia</taxon>
        <taxon>Lophotrochozoa</taxon>
        <taxon>Mollusca</taxon>
        <taxon>Bivalvia</taxon>
        <taxon>Autobranchia</taxon>
        <taxon>Heteroconchia</taxon>
        <taxon>Euheterodonta</taxon>
        <taxon>Imparidentia</taxon>
        <taxon>Neoheterodontei</taxon>
        <taxon>Myida</taxon>
        <taxon>Dreissenoidea</taxon>
        <taxon>Dreissenidae</taxon>
        <taxon>Dreissena</taxon>
    </lineage>
</organism>
<accession>A0A9D4G877</accession>
<name>A0A9D4G877_DREPO</name>
<dbReference type="EMBL" id="JAIWYP010000006">
    <property type="protein sequence ID" value="KAH3810854.1"/>
    <property type="molecule type" value="Genomic_DNA"/>
</dbReference>